<dbReference type="InterPro" id="IPR050655">
    <property type="entry name" value="Plant_B3_domain"/>
</dbReference>
<evidence type="ECO:0000256" key="2">
    <source>
        <dbReference type="ARBA" id="ARBA00023015"/>
    </source>
</evidence>
<comment type="subcellular location">
    <subcellularLocation>
        <location evidence="1">Nucleus</location>
    </subcellularLocation>
</comment>
<evidence type="ECO:0000313" key="8">
    <source>
        <dbReference type="EMBL" id="AFP55559.1"/>
    </source>
</evidence>
<dbReference type="GO" id="GO:0003677">
    <property type="term" value="F:DNA binding"/>
    <property type="evidence" value="ECO:0007669"/>
    <property type="project" value="UniProtKB-KW"/>
</dbReference>
<evidence type="ECO:0000256" key="6">
    <source>
        <dbReference type="SAM" id="MobiDB-lite"/>
    </source>
</evidence>
<keyword evidence="3" id="KW-0238">DNA-binding</keyword>
<evidence type="ECO:0000256" key="4">
    <source>
        <dbReference type="ARBA" id="ARBA00023163"/>
    </source>
</evidence>
<protein>
    <submittedName>
        <fullName evidence="8">Transcription factor b3</fullName>
    </submittedName>
</protein>
<dbReference type="Pfam" id="PF02362">
    <property type="entry name" value="B3"/>
    <property type="match status" value="1"/>
</dbReference>
<evidence type="ECO:0000256" key="5">
    <source>
        <dbReference type="ARBA" id="ARBA00023242"/>
    </source>
</evidence>
<reference evidence="8" key="1">
    <citation type="journal article" date="2012" name="BMC Genomics">
        <title>Evolution of the Rdr1 TNL-cluster in roses and other Rosaceous species.</title>
        <authorList>
            <person name="Terefe-Ayana D."/>
            <person name="Kaufmann H."/>
            <person name="Linde M."/>
            <person name="Debener T."/>
        </authorList>
    </citation>
    <scope>NUCLEOTIDE SEQUENCE</scope>
    <source>
        <tissue evidence="8">Leaf</tissue>
    </source>
</reference>
<evidence type="ECO:0000259" key="7">
    <source>
        <dbReference type="Pfam" id="PF02362"/>
    </source>
</evidence>
<keyword evidence="5" id="KW-0539">Nucleus</keyword>
<dbReference type="PANTHER" id="PTHR31920">
    <property type="entry name" value="B3 DOMAIN-CONTAINING"/>
    <property type="match status" value="1"/>
</dbReference>
<accession>J7G2Y4</accession>
<proteinExistence type="predicted"/>
<dbReference type="GO" id="GO:0005634">
    <property type="term" value="C:nucleus"/>
    <property type="evidence" value="ECO:0007669"/>
    <property type="project" value="UniProtKB-SubCell"/>
</dbReference>
<dbReference type="SUPFAM" id="SSF101936">
    <property type="entry name" value="DNA-binding pseudobarrel domain"/>
    <property type="match status" value="2"/>
</dbReference>
<name>J7G2Y4_ROSRU</name>
<reference evidence="8" key="2">
    <citation type="submission" date="2012-03" db="EMBL/GenBank/DDBJ databases">
        <authorList>
            <person name="Ayana D.T."/>
            <person name="Kaufmann H."/>
            <person name="Biber A."/>
            <person name="Debener T."/>
        </authorList>
    </citation>
    <scope>NUCLEOTIDE SEQUENCE</scope>
    <source>
        <tissue evidence="8">Leaf</tissue>
    </source>
</reference>
<evidence type="ECO:0000256" key="1">
    <source>
        <dbReference type="ARBA" id="ARBA00004123"/>
    </source>
</evidence>
<evidence type="ECO:0000256" key="3">
    <source>
        <dbReference type="ARBA" id="ARBA00023125"/>
    </source>
</evidence>
<dbReference type="CDD" id="cd10017">
    <property type="entry name" value="B3_DNA"/>
    <property type="match status" value="1"/>
</dbReference>
<feature type="domain" description="TF-B3" evidence="7">
    <location>
        <begin position="85"/>
        <end position="163"/>
    </location>
</feature>
<organism evidence="8">
    <name type="scientific">Rosa rugosa</name>
    <name type="common">Rugosa rose</name>
    <dbReference type="NCBI Taxonomy" id="74645"/>
    <lineage>
        <taxon>Eukaryota</taxon>
        <taxon>Viridiplantae</taxon>
        <taxon>Streptophyta</taxon>
        <taxon>Embryophyta</taxon>
        <taxon>Tracheophyta</taxon>
        <taxon>Spermatophyta</taxon>
        <taxon>Magnoliopsida</taxon>
        <taxon>eudicotyledons</taxon>
        <taxon>Gunneridae</taxon>
        <taxon>Pentapetalae</taxon>
        <taxon>rosids</taxon>
        <taxon>fabids</taxon>
        <taxon>Rosales</taxon>
        <taxon>Rosaceae</taxon>
        <taxon>Rosoideae</taxon>
        <taxon>Rosoideae incertae sedis</taxon>
        <taxon>Rosa</taxon>
    </lineage>
</organism>
<feature type="compositionally biased region" description="Basic residues" evidence="6">
    <location>
        <begin position="195"/>
        <end position="204"/>
    </location>
</feature>
<dbReference type="InterPro" id="IPR015300">
    <property type="entry name" value="DNA-bd_pseudobarrel_sf"/>
</dbReference>
<feature type="region of interest" description="Disordered" evidence="6">
    <location>
        <begin position="188"/>
        <end position="212"/>
    </location>
</feature>
<sequence>MASSSSLAGKGKRHAVPEDSSAFCLRIFSREDLNDGKKFNLTSFELFAASLVLALLFKFTTVQFVLKSKCSIVLSLRLDLAMLLKMLELPPAAAREYGHQMADHISLKVPNCGKHWKIELRTSPRRYRMWLEKGREEFASFYLLDQGDMATFSSEGENSHFQLMSAHQREEIGAEAVAIAISVSPRSSADDRGRAKVRRRRRRVTGSEAEARAISISPRSSADEHEYDVSSFRSDEPFLDIRIPAKTSAFHVFINQAFASEHFYKADICCDLTLQNIQGAGWKAFRQDNHLEEGDVCVLEVIEELKRKTEISAPIFDIQPCTSRLNIFKRMIKHLDDQLMMPKIICKLHLASCSMGSSPNRDRKGKRPAIPEDSPFFCFRIVNLDDIKDGNKVVN</sequence>
<dbReference type="EMBL" id="JQ791545">
    <property type="protein sequence ID" value="AFP55559.1"/>
    <property type="molecule type" value="Genomic_DNA"/>
</dbReference>
<keyword evidence="2" id="KW-0805">Transcription regulation</keyword>
<keyword evidence="4" id="KW-0804">Transcription</keyword>
<dbReference type="Gene3D" id="2.40.330.10">
    <property type="entry name" value="DNA-binding pseudobarrel domain"/>
    <property type="match status" value="2"/>
</dbReference>
<dbReference type="PANTHER" id="PTHR31920:SF108">
    <property type="entry name" value="B3 DOMAIN-CONTAINING TRANSCRIPTION FACTOR VRN1-LIKE"/>
    <property type="match status" value="1"/>
</dbReference>
<dbReference type="AlphaFoldDB" id="J7G2Y4"/>
<dbReference type="InterPro" id="IPR003340">
    <property type="entry name" value="B3_DNA-bd"/>
</dbReference>